<dbReference type="CDD" id="cd16428">
    <property type="entry name" value="TcpC_C"/>
    <property type="match status" value="1"/>
</dbReference>
<protein>
    <submittedName>
        <fullName evidence="2">Cobalamin biosynthesis Mg chelatase CobN</fullName>
    </submittedName>
</protein>
<evidence type="ECO:0000313" key="2">
    <source>
        <dbReference type="EMBL" id="MBP2079642.1"/>
    </source>
</evidence>
<keyword evidence="1" id="KW-0812">Transmembrane</keyword>
<dbReference type="EMBL" id="JAGGMB010000019">
    <property type="protein sequence ID" value="MBP2079642.1"/>
    <property type="molecule type" value="Genomic_DNA"/>
</dbReference>
<dbReference type="Gene3D" id="3.10.450.540">
    <property type="match status" value="1"/>
</dbReference>
<proteinExistence type="predicted"/>
<dbReference type="Pfam" id="PF12642">
    <property type="entry name" value="TpcC"/>
    <property type="match status" value="1"/>
</dbReference>
<dbReference type="RefSeq" id="WP_149472873.1">
    <property type="nucleotide sequence ID" value="NZ_JAGGMB010000019.1"/>
</dbReference>
<comment type="caution">
    <text evidence="2">The sequence shown here is derived from an EMBL/GenBank/DDBJ whole genome shotgun (WGS) entry which is preliminary data.</text>
</comment>
<keyword evidence="1" id="KW-1133">Transmembrane helix</keyword>
<dbReference type="AlphaFoldDB" id="A0A9X0YW91"/>
<evidence type="ECO:0000313" key="3">
    <source>
        <dbReference type="Proteomes" id="UP001138793"/>
    </source>
</evidence>
<reference evidence="2" key="1">
    <citation type="submission" date="2021-03" db="EMBL/GenBank/DDBJ databases">
        <title>Genomic Encyclopedia of Type Strains, Phase IV (KMG-IV): sequencing the most valuable type-strain genomes for metagenomic binning, comparative biology and taxonomic classification.</title>
        <authorList>
            <person name="Goeker M."/>
        </authorList>
    </citation>
    <scope>NUCLEOTIDE SEQUENCE</scope>
    <source>
        <strain evidence="2">DSM 107338</strain>
    </source>
</reference>
<gene>
    <name evidence="2" type="ORF">J2Z64_003941</name>
</gene>
<name>A0A9X0YW91_9BACI</name>
<keyword evidence="3" id="KW-1185">Reference proteome</keyword>
<organism evidence="2 3">
    <name type="scientific">Oceanobacillus polygoni</name>
    <dbReference type="NCBI Taxonomy" id="1235259"/>
    <lineage>
        <taxon>Bacteria</taxon>
        <taxon>Bacillati</taxon>
        <taxon>Bacillota</taxon>
        <taxon>Bacilli</taxon>
        <taxon>Bacillales</taxon>
        <taxon>Bacillaceae</taxon>
        <taxon>Oceanobacillus</taxon>
    </lineage>
</organism>
<dbReference type="Proteomes" id="UP001138793">
    <property type="component" value="Unassembled WGS sequence"/>
</dbReference>
<evidence type="ECO:0000256" key="1">
    <source>
        <dbReference type="SAM" id="Phobius"/>
    </source>
</evidence>
<dbReference type="InterPro" id="IPR024735">
    <property type="entry name" value="TcpC"/>
</dbReference>
<keyword evidence="1" id="KW-0472">Membrane</keyword>
<accession>A0A9X0YW91</accession>
<feature type="transmembrane region" description="Helical" evidence="1">
    <location>
        <begin position="38"/>
        <end position="59"/>
    </location>
</feature>
<dbReference type="OrthoDB" id="2189690at2"/>
<sequence length="343" mass="39617">MSIKEKLKQNKAVGKLKQIKKPEKSKGVRKDTSKRTAFLVWSLILGMLFIAFLSILLSVNTRSTLNETNRLVQANENEKGEEEFSHESANEFLSNFIREYINVSNDSEALQERANKLKEYMAFNESFNNDDNALYNLEGVNGTRSLESFSLFNVEDEGNTSLYQYKVTFKNTLETEVEKEVGKGKKKETVTEIEKEEETKTLLLNLSIIHENGLFSVSAVPYFTEVPSLAGTIEYEPETVQLEEYNGSEKENIEQFLNNFFEKFTTESVDEMAYLMEEPQTMNGSFLFEDIRNLEIYVDGENYKVLMGVMFRDELTNIQQFNPVEMTVSKNGNNFYVEKFTYN</sequence>
<dbReference type="CDD" id="cd16386">
    <property type="entry name" value="TcpC_N"/>
    <property type="match status" value="1"/>
</dbReference>
<dbReference type="InterPro" id="IPR035628">
    <property type="entry name" value="TcpC_C"/>
</dbReference>